<dbReference type="InterPro" id="IPR029063">
    <property type="entry name" value="SAM-dependent_MTases_sf"/>
</dbReference>
<evidence type="ECO:0000313" key="3">
    <source>
        <dbReference type="Proteomes" id="UP000239872"/>
    </source>
</evidence>
<evidence type="ECO:0000313" key="2">
    <source>
        <dbReference type="EMBL" id="PQJ10798.1"/>
    </source>
</evidence>
<accession>A0A2S7SVR1</accession>
<keyword evidence="3" id="KW-1185">Reference proteome</keyword>
<dbReference type="Gene3D" id="3.40.50.150">
    <property type="entry name" value="Vaccinia Virus protein VP39"/>
    <property type="match status" value="1"/>
</dbReference>
<dbReference type="RefSeq" id="WP_105039525.1">
    <property type="nucleotide sequence ID" value="NZ_PPSL01000003.1"/>
</dbReference>
<dbReference type="OrthoDB" id="9804312at2"/>
<organism evidence="2 3">
    <name type="scientific">Flavipsychrobacter stenotrophus</name>
    <dbReference type="NCBI Taxonomy" id="2077091"/>
    <lineage>
        <taxon>Bacteria</taxon>
        <taxon>Pseudomonadati</taxon>
        <taxon>Bacteroidota</taxon>
        <taxon>Chitinophagia</taxon>
        <taxon>Chitinophagales</taxon>
        <taxon>Chitinophagaceae</taxon>
        <taxon>Flavipsychrobacter</taxon>
    </lineage>
</organism>
<dbReference type="GO" id="GO:0032259">
    <property type="term" value="P:methylation"/>
    <property type="evidence" value="ECO:0007669"/>
    <property type="project" value="UniProtKB-KW"/>
</dbReference>
<reference evidence="2 3" key="1">
    <citation type="submission" date="2018-01" db="EMBL/GenBank/DDBJ databases">
        <title>A novel member of the phylum Bacteroidetes isolated from glacier ice.</title>
        <authorList>
            <person name="Liu Q."/>
            <person name="Xin Y.-H."/>
        </authorList>
    </citation>
    <scope>NUCLEOTIDE SEQUENCE [LARGE SCALE GENOMIC DNA]</scope>
    <source>
        <strain evidence="2 3">RB1R16</strain>
    </source>
</reference>
<dbReference type="GO" id="GO:0008168">
    <property type="term" value="F:methyltransferase activity"/>
    <property type="evidence" value="ECO:0007669"/>
    <property type="project" value="UniProtKB-KW"/>
</dbReference>
<dbReference type="EMBL" id="PPSL01000003">
    <property type="protein sequence ID" value="PQJ10798.1"/>
    <property type="molecule type" value="Genomic_DNA"/>
</dbReference>
<gene>
    <name evidence="2" type="ORF">CJD36_012575</name>
</gene>
<dbReference type="AlphaFoldDB" id="A0A2S7SVR1"/>
<evidence type="ECO:0000259" key="1">
    <source>
        <dbReference type="Pfam" id="PF13649"/>
    </source>
</evidence>
<dbReference type="Pfam" id="PF13649">
    <property type="entry name" value="Methyltransf_25"/>
    <property type="match status" value="1"/>
</dbReference>
<feature type="domain" description="Methyltransferase" evidence="1">
    <location>
        <begin position="41"/>
        <end position="129"/>
    </location>
</feature>
<dbReference type="Proteomes" id="UP000239872">
    <property type="component" value="Unassembled WGS sequence"/>
</dbReference>
<dbReference type="SUPFAM" id="SSF53335">
    <property type="entry name" value="S-adenosyl-L-methionine-dependent methyltransferases"/>
    <property type="match status" value="1"/>
</dbReference>
<dbReference type="InterPro" id="IPR041698">
    <property type="entry name" value="Methyltransf_25"/>
</dbReference>
<comment type="caution">
    <text evidence="2">The sequence shown here is derived from an EMBL/GenBank/DDBJ whole genome shotgun (WGS) entry which is preliminary data.</text>
</comment>
<protein>
    <submittedName>
        <fullName evidence="2">SAM-dependent methyltransferase</fullName>
    </submittedName>
</protein>
<proteinExistence type="predicted"/>
<name>A0A2S7SVR1_9BACT</name>
<keyword evidence="2" id="KW-0489">Methyltransferase</keyword>
<sequence length="204" mass="22809">MSINKWDERYKEEQFAYGKEPNLFFKEWLGKYTPGAILMPAEGEGRNGVYAAEQGWQVTAFDQSVEGQAKALLLAEERGVSIEYVVGDLEVLDFDKERFDAIGLIYAHVDGDKKVAFHIKLDTCLRPGGVVIFEAFSKSHVQYNSADPKVGGPKDVEMLYSIDDITTGFGNYEVLLLEESEVVLNEGVYHNGKGAVVRFVGRKK</sequence>
<keyword evidence="2" id="KW-0808">Transferase</keyword>